<keyword evidence="2" id="KW-1185">Reference proteome</keyword>
<evidence type="ECO:0000313" key="2">
    <source>
        <dbReference type="Proteomes" id="UP000299102"/>
    </source>
</evidence>
<dbReference type="Proteomes" id="UP000299102">
    <property type="component" value="Unassembled WGS sequence"/>
</dbReference>
<name>A0A4C1X0H0_EUMVA</name>
<protein>
    <submittedName>
        <fullName evidence="1">Uncharacterized protein</fullName>
    </submittedName>
</protein>
<evidence type="ECO:0000313" key="1">
    <source>
        <dbReference type="EMBL" id="GBP55807.1"/>
    </source>
</evidence>
<accession>A0A4C1X0H0</accession>
<sequence>MSTAFYYLKENLIRNRFDVSIQLRRNKRVPRQEPTAGVGGGEASRMENQNNQYACLGLTIPTLLQLISQCDRETEMGVALRLRVVQASPLVELSPAPIIGIGKEKDPSASYMQAHTIGNYALACCNVLRDDEASLRMPHRPVACRSVSISYFSS</sequence>
<dbReference type="OrthoDB" id="7460525at2759"/>
<organism evidence="1 2">
    <name type="scientific">Eumeta variegata</name>
    <name type="common">Bagworm moth</name>
    <name type="synonym">Eumeta japonica</name>
    <dbReference type="NCBI Taxonomy" id="151549"/>
    <lineage>
        <taxon>Eukaryota</taxon>
        <taxon>Metazoa</taxon>
        <taxon>Ecdysozoa</taxon>
        <taxon>Arthropoda</taxon>
        <taxon>Hexapoda</taxon>
        <taxon>Insecta</taxon>
        <taxon>Pterygota</taxon>
        <taxon>Neoptera</taxon>
        <taxon>Endopterygota</taxon>
        <taxon>Lepidoptera</taxon>
        <taxon>Glossata</taxon>
        <taxon>Ditrysia</taxon>
        <taxon>Tineoidea</taxon>
        <taxon>Psychidae</taxon>
        <taxon>Oiketicinae</taxon>
        <taxon>Eumeta</taxon>
    </lineage>
</organism>
<dbReference type="AlphaFoldDB" id="A0A4C1X0H0"/>
<reference evidence="1 2" key="1">
    <citation type="journal article" date="2019" name="Commun. Biol.">
        <title>The bagworm genome reveals a unique fibroin gene that provides high tensile strength.</title>
        <authorList>
            <person name="Kono N."/>
            <person name="Nakamura H."/>
            <person name="Ohtoshi R."/>
            <person name="Tomita M."/>
            <person name="Numata K."/>
            <person name="Arakawa K."/>
        </authorList>
    </citation>
    <scope>NUCLEOTIDE SEQUENCE [LARGE SCALE GENOMIC DNA]</scope>
</reference>
<comment type="caution">
    <text evidence="1">The sequence shown here is derived from an EMBL/GenBank/DDBJ whole genome shotgun (WGS) entry which is preliminary data.</text>
</comment>
<gene>
    <name evidence="1" type="ORF">EVAR_50225_1</name>
</gene>
<dbReference type="EMBL" id="BGZK01000678">
    <property type="protein sequence ID" value="GBP55807.1"/>
    <property type="molecule type" value="Genomic_DNA"/>
</dbReference>
<proteinExistence type="predicted"/>